<comment type="caution">
    <text evidence="9">The sequence shown here is derived from an EMBL/GenBank/DDBJ whole genome shotgun (WGS) entry which is preliminary data.</text>
</comment>
<dbReference type="Pfam" id="PF01261">
    <property type="entry name" value="AP_endonuc_2"/>
    <property type="match status" value="1"/>
</dbReference>
<dbReference type="GO" id="GO:0008270">
    <property type="term" value="F:zinc ion binding"/>
    <property type="evidence" value="ECO:0007669"/>
    <property type="project" value="UniProtKB-UniRule"/>
</dbReference>
<dbReference type="RefSeq" id="WP_281835784.1">
    <property type="nucleotide sequence ID" value="NZ_BSDY01000009.1"/>
</dbReference>
<name>A0A9W6GK12_9FUSO</name>
<dbReference type="InterPro" id="IPR013022">
    <property type="entry name" value="Xyl_isomerase-like_TIM-brl"/>
</dbReference>
<evidence type="ECO:0000256" key="5">
    <source>
        <dbReference type="ARBA" id="ARBA00022833"/>
    </source>
</evidence>
<dbReference type="PROSITE" id="PS00731">
    <property type="entry name" value="AP_NUCLEASE_F2_3"/>
    <property type="match status" value="1"/>
</dbReference>
<comment type="catalytic activity">
    <reaction evidence="7">
        <text>Endonucleolytic cleavage to 5'-phosphooligonucleotide end-products.</text>
        <dbReference type="EC" id="3.1.21.2"/>
    </reaction>
</comment>
<dbReference type="PANTHER" id="PTHR21445">
    <property type="entry name" value="ENDONUCLEASE IV ENDODEOXYRIBONUCLEASE IV"/>
    <property type="match status" value="1"/>
</dbReference>
<dbReference type="HAMAP" id="MF_00152">
    <property type="entry name" value="Nfo"/>
    <property type="match status" value="1"/>
</dbReference>
<feature type="binding site" evidence="7">
    <location>
        <position position="113"/>
    </location>
    <ligand>
        <name>Zn(2+)</name>
        <dbReference type="ChEBI" id="CHEBI:29105"/>
        <label>1</label>
    </ligand>
</feature>
<feature type="binding site" evidence="7">
    <location>
        <position position="218"/>
    </location>
    <ligand>
        <name>Zn(2+)</name>
        <dbReference type="ChEBI" id="CHEBI:29105"/>
        <label>2</label>
    </ligand>
</feature>
<dbReference type="PROSITE" id="PS51432">
    <property type="entry name" value="AP_NUCLEASE_F2_4"/>
    <property type="match status" value="1"/>
</dbReference>
<keyword evidence="4 7" id="KW-0378">Hydrolase</keyword>
<keyword evidence="5 7" id="KW-0862">Zinc</keyword>
<reference evidence="9" key="1">
    <citation type="submission" date="2022-12" db="EMBL/GenBank/DDBJ databases">
        <title>Reference genome sequencing for broad-spectrum identification of bacterial and archaeal isolates by mass spectrometry.</title>
        <authorList>
            <person name="Sekiguchi Y."/>
            <person name="Tourlousse D.M."/>
        </authorList>
    </citation>
    <scope>NUCLEOTIDE SEQUENCE</scope>
    <source>
        <strain evidence="9">10succ1</strain>
    </source>
</reference>
<evidence type="ECO:0000256" key="3">
    <source>
        <dbReference type="ARBA" id="ARBA00022763"/>
    </source>
</evidence>
<evidence type="ECO:0000256" key="7">
    <source>
        <dbReference type="HAMAP-Rule" id="MF_00152"/>
    </source>
</evidence>
<dbReference type="GO" id="GO:0003677">
    <property type="term" value="F:DNA binding"/>
    <property type="evidence" value="ECO:0007669"/>
    <property type="project" value="InterPro"/>
</dbReference>
<keyword evidence="7" id="KW-0540">Nuclease</keyword>
<dbReference type="EMBL" id="BSDY01000009">
    <property type="protein sequence ID" value="GLI56558.1"/>
    <property type="molecule type" value="Genomic_DNA"/>
</dbReference>
<feature type="binding site" evidence="7">
    <location>
        <position position="149"/>
    </location>
    <ligand>
        <name>Zn(2+)</name>
        <dbReference type="ChEBI" id="CHEBI:29105"/>
        <label>1</label>
    </ligand>
</feature>
<dbReference type="NCBIfam" id="NF002199">
    <property type="entry name" value="PRK01060.1-4"/>
    <property type="match status" value="1"/>
</dbReference>
<dbReference type="PROSITE" id="PS00729">
    <property type="entry name" value="AP_NUCLEASE_F2_1"/>
    <property type="match status" value="1"/>
</dbReference>
<dbReference type="FunFam" id="3.20.20.150:FF:000001">
    <property type="entry name" value="Probable endonuclease 4"/>
    <property type="match status" value="1"/>
</dbReference>
<feature type="binding site" evidence="7">
    <location>
        <position position="233"/>
    </location>
    <ligand>
        <name>Zn(2+)</name>
        <dbReference type="ChEBI" id="CHEBI:29105"/>
        <label>3</label>
    </ligand>
</feature>
<gene>
    <name evidence="7 9" type="primary">nfo</name>
    <name evidence="9" type="ORF">PM10SUCC1_20720</name>
</gene>
<sequence length="282" mass="32003">MSKINKFLGAHVSTSGGVFKAPKNAHDIEAKAFAMFVKNQRRWEAKAYDDKLVAKFKKAMEDNGYSADYVMPHAGYLINLANPDAEKWEKSYNALLDEMQRCEMLGLKYLNIHPGSHLGQIDEAGAFDLIAKAINDAHKETKNLTVVLENTVGKGNTLGGKFEHLKEIIDRVEDKSRVGVLLDTCHTFDAGYDIKDSYDEVFEEFDRIVGFNYLRGIHLNDSMFGLACKKDRHESIGKGTLGMEFFKRFMNDPRFDNMPVTLETIDETIWADEIKLLYSLID</sequence>
<comment type="function">
    <text evidence="7">Endonuclease IV plays a role in DNA repair. It cleaves phosphodiester bonds at apurinic or apyrimidinic (AP) sites, generating a 3'-hydroxyl group and a 5'-terminal sugar phosphate.</text>
</comment>
<keyword evidence="6 7" id="KW-0234">DNA repair</keyword>
<dbReference type="InterPro" id="IPR018246">
    <property type="entry name" value="AP_endonuc_F2_Zn_BS"/>
</dbReference>
<feature type="binding site" evidence="7">
    <location>
        <position position="263"/>
    </location>
    <ligand>
        <name>Zn(2+)</name>
        <dbReference type="ChEBI" id="CHEBI:29105"/>
        <label>2</label>
    </ligand>
</feature>
<evidence type="ECO:0000256" key="4">
    <source>
        <dbReference type="ARBA" id="ARBA00022801"/>
    </source>
</evidence>
<dbReference type="Proteomes" id="UP001144471">
    <property type="component" value="Unassembled WGS sequence"/>
</dbReference>
<proteinExistence type="inferred from homology"/>
<feature type="binding site" evidence="7">
    <location>
        <position position="149"/>
    </location>
    <ligand>
        <name>Zn(2+)</name>
        <dbReference type="ChEBI" id="CHEBI:29105"/>
        <label>2</label>
    </ligand>
</feature>
<evidence type="ECO:0000256" key="1">
    <source>
        <dbReference type="ARBA" id="ARBA00005340"/>
    </source>
</evidence>
<evidence type="ECO:0000256" key="2">
    <source>
        <dbReference type="ARBA" id="ARBA00022723"/>
    </source>
</evidence>
<dbReference type="GO" id="GO:0003906">
    <property type="term" value="F:DNA-(apurinic or apyrimidinic site) endonuclease activity"/>
    <property type="evidence" value="ECO:0007669"/>
    <property type="project" value="TreeGrafter"/>
</dbReference>
<dbReference type="GO" id="GO:0006284">
    <property type="term" value="P:base-excision repair"/>
    <property type="evidence" value="ECO:0007669"/>
    <property type="project" value="TreeGrafter"/>
</dbReference>
<evidence type="ECO:0000259" key="8">
    <source>
        <dbReference type="Pfam" id="PF01261"/>
    </source>
</evidence>
<keyword evidence="2 7" id="KW-0479">Metal-binding</keyword>
<feature type="binding site" evidence="7">
    <location>
        <position position="231"/>
    </location>
    <ligand>
        <name>Zn(2+)</name>
        <dbReference type="ChEBI" id="CHEBI:29105"/>
        <label>3</label>
    </ligand>
</feature>
<protein>
    <recommendedName>
        <fullName evidence="7">Probable endonuclease 4</fullName>
        <ecNumber evidence="7">3.1.21.2</ecNumber>
    </recommendedName>
    <alternativeName>
        <fullName evidence="7">Endodeoxyribonuclease IV</fullName>
    </alternativeName>
    <alternativeName>
        <fullName evidence="7">Endonuclease IV</fullName>
    </alternativeName>
</protein>
<dbReference type="InterPro" id="IPR001719">
    <property type="entry name" value="AP_endonuc_2"/>
</dbReference>
<feature type="domain" description="Xylose isomerase-like TIM barrel" evidence="8">
    <location>
        <begin position="23"/>
        <end position="279"/>
    </location>
</feature>
<dbReference type="PANTHER" id="PTHR21445:SF0">
    <property type="entry name" value="APURINIC-APYRIMIDINIC ENDONUCLEASE"/>
    <property type="match status" value="1"/>
</dbReference>
<dbReference type="InterPro" id="IPR036237">
    <property type="entry name" value="Xyl_isomerase-like_sf"/>
</dbReference>
<dbReference type="Gene3D" id="3.20.20.150">
    <property type="entry name" value="Divalent-metal-dependent TIM barrel enzymes"/>
    <property type="match status" value="1"/>
</dbReference>
<organism evidence="9 10">
    <name type="scientific">Propionigenium maris DSM 9537</name>
    <dbReference type="NCBI Taxonomy" id="1123000"/>
    <lineage>
        <taxon>Bacteria</taxon>
        <taxon>Fusobacteriati</taxon>
        <taxon>Fusobacteriota</taxon>
        <taxon>Fusobacteriia</taxon>
        <taxon>Fusobacteriales</taxon>
        <taxon>Fusobacteriaceae</taxon>
        <taxon>Propionigenium</taxon>
    </lineage>
</organism>
<dbReference type="GO" id="GO:0008081">
    <property type="term" value="F:phosphoric diester hydrolase activity"/>
    <property type="evidence" value="ECO:0007669"/>
    <property type="project" value="TreeGrafter"/>
</dbReference>
<keyword evidence="3 7" id="KW-0227">DNA damage</keyword>
<dbReference type="SMART" id="SM00518">
    <property type="entry name" value="AP2Ec"/>
    <property type="match status" value="1"/>
</dbReference>
<feature type="binding site" evidence="7">
    <location>
        <position position="73"/>
    </location>
    <ligand>
        <name>Zn(2+)</name>
        <dbReference type="ChEBI" id="CHEBI:29105"/>
        <label>1</label>
    </ligand>
</feature>
<evidence type="ECO:0000256" key="6">
    <source>
        <dbReference type="ARBA" id="ARBA00023204"/>
    </source>
</evidence>
<keyword evidence="7 9" id="KW-0255">Endonuclease</keyword>
<comment type="similarity">
    <text evidence="1 7">Belongs to the AP endonuclease 2 family.</text>
</comment>
<dbReference type="AlphaFoldDB" id="A0A9W6GK12"/>
<feature type="binding site" evidence="7">
    <location>
        <position position="183"/>
    </location>
    <ligand>
        <name>Zn(2+)</name>
        <dbReference type="ChEBI" id="CHEBI:29105"/>
        <label>2</label>
    </ligand>
</feature>
<dbReference type="SUPFAM" id="SSF51658">
    <property type="entry name" value="Xylose isomerase-like"/>
    <property type="match status" value="1"/>
</dbReference>
<dbReference type="CDD" id="cd00019">
    <property type="entry name" value="AP2Ec"/>
    <property type="match status" value="1"/>
</dbReference>
<comment type="cofactor">
    <cofactor evidence="7">
        <name>Zn(2+)</name>
        <dbReference type="ChEBI" id="CHEBI:29105"/>
    </cofactor>
    <text evidence="7">Binds 3 Zn(2+) ions.</text>
</comment>
<accession>A0A9W6GK12</accession>
<evidence type="ECO:0000313" key="10">
    <source>
        <dbReference type="Proteomes" id="UP001144471"/>
    </source>
</evidence>
<keyword evidence="10" id="KW-1185">Reference proteome</keyword>
<dbReference type="EC" id="3.1.21.2" evidence="7"/>
<dbReference type="GO" id="GO:0008833">
    <property type="term" value="F:deoxyribonuclease IV (phage-T4-induced) activity"/>
    <property type="evidence" value="ECO:0007669"/>
    <property type="project" value="UniProtKB-UniRule"/>
</dbReference>
<feature type="binding site" evidence="7">
    <location>
        <position position="186"/>
    </location>
    <ligand>
        <name>Zn(2+)</name>
        <dbReference type="ChEBI" id="CHEBI:29105"/>
        <label>3</label>
    </ligand>
</feature>
<evidence type="ECO:0000313" key="9">
    <source>
        <dbReference type="EMBL" id="GLI56558.1"/>
    </source>
</evidence>
<dbReference type="NCBIfam" id="TIGR00587">
    <property type="entry name" value="nfo"/>
    <property type="match status" value="1"/>
</dbReference>